<dbReference type="Proteomes" id="UP001345013">
    <property type="component" value="Unassembled WGS sequence"/>
</dbReference>
<comment type="caution">
    <text evidence="3">The sequence shown here is derived from an EMBL/GenBank/DDBJ whole genome shotgun (WGS) entry which is preliminary data.</text>
</comment>
<gene>
    <name evidence="3" type="ORF">LTR24_005445</name>
</gene>
<proteinExistence type="predicted"/>
<feature type="region of interest" description="Disordered" evidence="1">
    <location>
        <begin position="92"/>
        <end position="155"/>
    </location>
</feature>
<protein>
    <submittedName>
        <fullName evidence="3">Uncharacterized protein</fullName>
    </submittedName>
</protein>
<evidence type="ECO:0000256" key="1">
    <source>
        <dbReference type="SAM" id="MobiDB-lite"/>
    </source>
</evidence>
<keyword evidence="4" id="KW-1185">Reference proteome</keyword>
<evidence type="ECO:0000313" key="3">
    <source>
        <dbReference type="EMBL" id="KAK5092194.1"/>
    </source>
</evidence>
<feature type="compositionally biased region" description="Pro residues" evidence="1">
    <location>
        <begin position="145"/>
        <end position="155"/>
    </location>
</feature>
<keyword evidence="2" id="KW-1133">Transmembrane helix</keyword>
<reference evidence="3 4" key="1">
    <citation type="submission" date="2023-08" db="EMBL/GenBank/DDBJ databases">
        <title>Black Yeasts Isolated from many extreme environments.</title>
        <authorList>
            <person name="Coleine C."/>
            <person name="Stajich J.E."/>
            <person name="Selbmann L."/>
        </authorList>
    </citation>
    <scope>NUCLEOTIDE SEQUENCE [LARGE SCALE GENOMIC DNA]</scope>
    <source>
        <strain evidence="3 4">CCFEE 5885</strain>
    </source>
</reference>
<evidence type="ECO:0000256" key="2">
    <source>
        <dbReference type="SAM" id="Phobius"/>
    </source>
</evidence>
<sequence length="155" mass="17704">MAPSSDLVRRQGYYDNDGYGWWGYSETAYVIKWVITAVVLVALVLFFVGGYFHARMRMKKGLPPLRYHRWLVPRRQREQYFPSQSRVNYHHAPYGHGQAVPLHNYGPPPPAYGEQDYVPPYAPPQGASKVNPDQSYDHNQQSGPSQPPPAAGVYR</sequence>
<feature type="transmembrane region" description="Helical" evidence="2">
    <location>
        <begin position="30"/>
        <end position="52"/>
    </location>
</feature>
<dbReference type="EMBL" id="JAVRRG010000062">
    <property type="protein sequence ID" value="KAK5092194.1"/>
    <property type="molecule type" value="Genomic_DNA"/>
</dbReference>
<dbReference type="InterPro" id="IPR020999">
    <property type="entry name" value="Chitin_synth_reg_RCR"/>
</dbReference>
<keyword evidence="2" id="KW-0812">Transmembrane</keyword>
<keyword evidence="2" id="KW-0472">Membrane</keyword>
<name>A0ABR0K8Y6_9EURO</name>
<evidence type="ECO:0000313" key="4">
    <source>
        <dbReference type="Proteomes" id="UP001345013"/>
    </source>
</evidence>
<organism evidence="3 4">
    <name type="scientific">Lithohypha guttulata</name>
    <dbReference type="NCBI Taxonomy" id="1690604"/>
    <lineage>
        <taxon>Eukaryota</taxon>
        <taxon>Fungi</taxon>
        <taxon>Dikarya</taxon>
        <taxon>Ascomycota</taxon>
        <taxon>Pezizomycotina</taxon>
        <taxon>Eurotiomycetes</taxon>
        <taxon>Chaetothyriomycetidae</taxon>
        <taxon>Chaetothyriales</taxon>
        <taxon>Trichomeriaceae</taxon>
        <taxon>Lithohypha</taxon>
    </lineage>
</organism>
<accession>A0ABR0K8Y6</accession>
<dbReference type="Pfam" id="PF12273">
    <property type="entry name" value="RCR"/>
    <property type="match status" value="1"/>
</dbReference>